<dbReference type="PANTHER" id="PTHR37984:SF15">
    <property type="entry name" value="INTEGRASE CATALYTIC DOMAIN-CONTAINING PROTEIN"/>
    <property type="match status" value="1"/>
</dbReference>
<dbReference type="InterPro" id="IPR050951">
    <property type="entry name" value="Retrovirus_Pol_polyprotein"/>
</dbReference>
<dbReference type="Gene3D" id="1.10.340.70">
    <property type="match status" value="1"/>
</dbReference>
<evidence type="ECO:0000259" key="2">
    <source>
        <dbReference type="PROSITE" id="PS50994"/>
    </source>
</evidence>
<dbReference type="FunFam" id="1.10.340.70:FF:000001">
    <property type="entry name" value="Retrovirus-related Pol polyprotein from transposon gypsy-like Protein"/>
    <property type="match status" value="1"/>
</dbReference>
<dbReference type="GO" id="GO:0003676">
    <property type="term" value="F:nucleic acid binding"/>
    <property type="evidence" value="ECO:0007669"/>
    <property type="project" value="InterPro"/>
</dbReference>
<name>A0A1A7ZT94_NOTFU</name>
<dbReference type="Pfam" id="PF00665">
    <property type="entry name" value="rve"/>
    <property type="match status" value="1"/>
</dbReference>
<dbReference type="PANTHER" id="PTHR37984">
    <property type="entry name" value="PROTEIN CBG26694"/>
    <property type="match status" value="1"/>
</dbReference>
<dbReference type="EMBL" id="HADY01006700">
    <property type="protein sequence ID" value="SBP45185.1"/>
    <property type="molecule type" value="Transcribed_RNA"/>
</dbReference>
<evidence type="ECO:0000256" key="1">
    <source>
        <dbReference type="ARBA" id="ARBA00039658"/>
    </source>
</evidence>
<dbReference type="PROSITE" id="PS50994">
    <property type="entry name" value="INTEGRASE"/>
    <property type="match status" value="1"/>
</dbReference>
<protein>
    <recommendedName>
        <fullName evidence="1">Gypsy retrotransposon integrase-like protein 1</fullName>
    </recommendedName>
</protein>
<dbReference type="InterPro" id="IPR041588">
    <property type="entry name" value="Integrase_H2C2"/>
</dbReference>
<dbReference type="GO" id="GO:0015074">
    <property type="term" value="P:DNA integration"/>
    <property type="evidence" value="ECO:0007669"/>
    <property type="project" value="InterPro"/>
</dbReference>
<dbReference type="Pfam" id="PF17921">
    <property type="entry name" value="Integrase_H2C2"/>
    <property type="match status" value="1"/>
</dbReference>
<reference evidence="3" key="2">
    <citation type="submission" date="2016-06" db="EMBL/GenBank/DDBJ databases">
        <title>The genome of a short-lived fish provides insights into sex chromosome evolution and the genetic control of aging.</title>
        <authorList>
            <person name="Reichwald K."/>
            <person name="Felder M."/>
            <person name="Petzold A."/>
            <person name="Koch P."/>
            <person name="Groth M."/>
            <person name="Platzer M."/>
        </authorList>
    </citation>
    <scope>NUCLEOTIDE SEQUENCE</scope>
    <source>
        <tissue evidence="3">Brain</tissue>
    </source>
</reference>
<feature type="domain" description="Integrase catalytic" evidence="2">
    <location>
        <begin position="79"/>
        <end position="182"/>
    </location>
</feature>
<organism evidence="3">
    <name type="scientific">Nothobranchius furzeri</name>
    <name type="common">Turquoise killifish</name>
    <dbReference type="NCBI Taxonomy" id="105023"/>
    <lineage>
        <taxon>Eukaryota</taxon>
        <taxon>Metazoa</taxon>
        <taxon>Chordata</taxon>
        <taxon>Craniata</taxon>
        <taxon>Vertebrata</taxon>
        <taxon>Euteleostomi</taxon>
        <taxon>Actinopterygii</taxon>
        <taxon>Neopterygii</taxon>
        <taxon>Teleostei</taxon>
        <taxon>Neoteleostei</taxon>
        <taxon>Acanthomorphata</taxon>
        <taxon>Ovalentaria</taxon>
        <taxon>Atherinomorphae</taxon>
        <taxon>Cyprinodontiformes</taxon>
        <taxon>Nothobranchiidae</taxon>
        <taxon>Nothobranchius</taxon>
    </lineage>
</organism>
<evidence type="ECO:0000313" key="3">
    <source>
        <dbReference type="EMBL" id="SBP45185.1"/>
    </source>
</evidence>
<proteinExistence type="predicted"/>
<dbReference type="InterPro" id="IPR012337">
    <property type="entry name" value="RNaseH-like_sf"/>
</dbReference>
<dbReference type="AlphaFoldDB" id="A0A1A7ZT94"/>
<dbReference type="Gene3D" id="3.30.420.10">
    <property type="entry name" value="Ribonuclease H-like superfamily/Ribonuclease H"/>
    <property type="match status" value="1"/>
</dbReference>
<reference evidence="3" key="1">
    <citation type="submission" date="2016-05" db="EMBL/GenBank/DDBJ databases">
        <authorList>
            <person name="Lavstsen T."/>
            <person name="Jespersen J.S."/>
        </authorList>
    </citation>
    <scope>NUCLEOTIDE SEQUENCE</scope>
    <source>
        <tissue evidence="3">Brain</tissue>
    </source>
</reference>
<accession>A0A1A7ZT94</accession>
<dbReference type="InterPro" id="IPR036397">
    <property type="entry name" value="RNaseH_sf"/>
</dbReference>
<sequence length="182" mass="20554">MDRLQLLVPRNLRAKVLFWVHGAVGTGHFGNSKTLQQLRWRFYWPGCRQDVEHHVHCCDVCTSQKGPTQRSRGPLQQYLFEAPMEQVGVDILGPFPTTEAGNRYVLVAMDYFTKWPEAYAMPDQSAASTAQRLVDEMFSRFGVPEELHSDQGRNFESQLFGEVCQRLGVTFSGNAGNKSGKA</sequence>
<gene>
    <name evidence="3" type="primary">Nfu_g_1_025190</name>
</gene>
<dbReference type="SUPFAM" id="SSF53098">
    <property type="entry name" value="Ribonuclease H-like"/>
    <property type="match status" value="1"/>
</dbReference>
<dbReference type="InterPro" id="IPR001584">
    <property type="entry name" value="Integrase_cat-core"/>
</dbReference>